<keyword evidence="4" id="KW-0067">ATP-binding</keyword>
<dbReference type="Pfam" id="PF12029">
    <property type="entry name" value="DUF3516"/>
    <property type="match status" value="2"/>
</dbReference>
<dbReference type="InterPro" id="IPR021904">
    <property type="entry name" value="DUF3516"/>
</dbReference>
<dbReference type="Proteomes" id="UP000405524">
    <property type="component" value="Unassembled WGS sequence"/>
</dbReference>
<gene>
    <name evidence="7" type="primary">helY</name>
    <name evidence="7" type="ORF">JKKLCJKK_01187</name>
</gene>
<evidence type="ECO:0000256" key="1">
    <source>
        <dbReference type="ARBA" id="ARBA00022741"/>
    </source>
</evidence>
<evidence type="ECO:0000259" key="5">
    <source>
        <dbReference type="PROSITE" id="PS51192"/>
    </source>
</evidence>
<dbReference type="RefSeq" id="WP_152063736.1">
    <property type="nucleotide sequence ID" value="NZ_CABWIC010000030.1"/>
</dbReference>
<proteinExistence type="predicted"/>
<sequence length="927" mass="102373">MPDTTNSTDPFAHGSLGSLAPSWWEPESDEAEQALEPEPWLTPEEAYERFMEWVSSRGIEPWGHQEDALFSLAAGSNVILGTPTGSGKSLVALGMMFMAMASGQRAYYTAPIKALVSEKFFYLVDILGRDNVGMITGDSHINTGAPVICCTAEILANQALREGEDADVGCVAMDEFHFFSDPDRGWAWQVPLLTLPHTQFLLMSATLGDMTAIGDTLTRTTGRDLELIADAPRPVPLSYEYVKTALEGTVELALRQGDSPLYIVHFSQDAALQSARALASYGVASKEQREAIKEAIKGGRFTTAFGKTLKHLISSGVGLHHAGMLPRYRLLVEKLAQQGLLPVICGTDTLGVGINVPIHTVLLTGLTKFDGYKQRRLRSREFHQIAGRAGRSGFDTEGVVIAEAPEFEIENHKAELKAMGDPKKMKKLKKKRPPEGFVTWNEDTFTRLIESEPETLKPRLRITHSMVLAEVEQGGDAWERVLTLIDASLQTPEEKAKLKGRAAEIFATLIDAGVVVREACGADADADNGNVDSIPAVSLTEAPENLEELRALDAERDEEDGANDEVSRVIVEEGTATGHPLDGAANYFLTVDLPEDFALDQPLSPFLLAALELLDPESPTYTLDLISMVEATLEDPKQILRAQERRARDAAMNAMKAEGVDFEERLDRLQDVTYPKPLEEMLDVAFATYCAQVPWANDYELSPKSVLRDMLETGCDFKSYIAQYKIARCEGILLRYLTEAYRSLDRTVPVERRTEELDDIVSWLGLVVRSVDSSLVDEWANAGMKPGAAPIKHGDEVVADRRGMTLMVRNTLFQRVRLAALDRADALGDLDVDWGFGESRWARVLDAFYEAHEDLLIDADARSAAFLEIDESDEQTDHVWHVHQVFHDSDGDHDFGIMADVDLDATQDGDGIVFKNYRAGVIEDLVR</sequence>
<dbReference type="InterPro" id="IPR011545">
    <property type="entry name" value="DEAD/DEAH_box_helicase_dom"/>
</dbReference>
<dbReference type="InterPro" id="IPR014001">
    <property type="entry name" value="Helicase_ATP-bd"/>
</dbReference>
<dbReference type="GO" id="GO:0003676">
    <property type="term" value="F:nucleic acid binding"/>
    <property type="evidence" value="ECO:0007669"/>
    <property type="project" value="InterPro"/>
</dbReference>
<dbReference type="OrthoDB" id="3229913at2"/>
<dbReference type="EMBL" id="CABWIC010000030">
    <property type="protein sequence ID" value="VWM01199.1"/>
    <property type="molecule type" value="Genomic_DNA"/>
</dbReference>
<dbReference type="GO" id="GO:0004386">
    <property type="term" value="F:helicase activity"/>
    <property type="evidence" value="ECO:0007669"/>
    <property type="project" value="UniProtKB-KW"/>
</dbReference>
<dbReference type="PROSITE" id="PS51194">
    <property type="entry name" value="HELICASE_CTER"/>
    <property type="match status" value="1"/>
</dbReference>
<dbReference type="PANTHER" id="PTHR12131:SF1">
    <property type="entry name" value="ATP-DEPENDENT RNA HELICASE SUPV3L1, MITOCHONDRIAL-RELATED"/>
    <property type="match status" value="1"/>
</dbReference>
<evidence type="ECO:0000313" key="8">
    <source>
        <dbReference type="Proteomes" id="UP000405524"/>
    </source>
</evidence>
<dbReference type="SUPFAM" id="SSF52540">
    <property type="entry name" value="P-loop containing nucleoside triphosphate hydrolases"/>
    <property type="match status" value="1"/>
</dbReference>
<dbReference type="InterPro" id="IPR001650">
    <property type="entry name" value="Helicase_C-like"/>
</dbReference>
<dbReference type="SMART" id="SM00487">
    <property type="entry name" value="DEXDc"/>
    <property type="match status" value="1"/>
</dbReference>
<dbReference type="AlphaFoldDB" id="A0A5K1JCY8"/>
<evidence type="ECO:0000259" key="6">
    <source>
        <dbReference type="PROSITE" id="PS51194"/>
    </source>
</evidence>
<evidence type="ECO:0000256" key="2">
    <source>
        <dbReference type="ARBA" id="ARBA00022801"/>
    </source>
</evidence>
<dbReference type="SMART" id="SM00490">
    <property type="entry name" value="HELICc"/>
    <property type="match status" value="1"/>
</dbReference>
<dbReference type="InterPro" id="IPR050699">
    <property type="entry name" value="RNA-DNA_Helicase"/>
</dbReference>
<dbReference type="GO" id="GO:0016787">
    <property type="term" value="F:hydrolase activity"/>
    <property type="evidence" value="ECO:0007669"/>
    <property type="project" value="UniProtKB-KW"/>
</dbReference>
<dbReference type="InterPro" id="IPR027417">
    <property type="entry name" value="P-loop_NTPase"/>
</dbReference>
<dbReference type="CDD" id="cd17921">
    <property type="entry name" value="DEXHc_Ski2"/>
    <property type="match status" value="1"/>
</dbReference>
<dbReference type="PANTHER" id="PTHR12131">
    <property type="entry name" value="ATP-DEPENDENT RNA AND DNA HELICASE"/>
    <property type="match status" value="1"/>
</dbReference>
<protein>
    <submittedName>
        <fullName evidence="7">Putative helicase HelY</fullName>
        <ecNumber evidence="7">3.6.4.-</ecNumber>
    </submittedName>
</protein>
<name>A0A5K1JCY8_9ACTN</name>
<keyword evidence="3 7" id="KW-0347">Helicase</keyword>
<reference evidence="7 8" key="1">
    <citation type="submission" date="2019-10" db="EMBL/GenBank/DDBJ databases">
        <authorList>
            <person name="Wolf R A."/>
        </authorList>
    </citation>
    <scope>NUCLEOTIDE SEQUENCE [LARGE SCALE GENOMIC DNA]</scope>
    <source>
        <strain evidence="7">Collinsella_intestinalis_DSM_13632</strain>
    </source>
</reference>
<dbReference type="Pfam" id="PF00271">
    <property type="entry name" value="Helicase_C"/>
    <property type="match status" value="1"/>
</dbReference>
<dbReference type="PROSITE" id="PS51192">
    <property type="entry name" value="HELICASE_ATP_BIND_1"/>
    <property type="match status" value="1"/>
</dbReference>
<dbReference type="EC" id="3.6.4.-" evidence="7"/>
<dbReference type="GO" id="GO:0005524">
    <property type="term" value="F:ATP binding"/>
    <property type="evidence" value="ECO:0007669"/>
    <property type="project" value="UniProtKB-KW"/>
</dbReference>
<evidence type="ECO:0000313" key="7">
    <source>
        <dbReference type="EMBL" id="VWM01199.1"/>
    </source>
</evidence>
<dbReference type="GeneID" id="77466184"/>
<keyword evidence="1" id="KW-0547">Nucleotide-binding</keyword>
<organism evidence="7 8">
    <name type="scientific">Collinsella intestinalis</name>
    <dbReference type="NCBI Taxonomy" id="147207"/>
    <lineage>
        <taxon>Bacteria</taxon>
        <taxon>Bacillati</taxon>
        <taxon>Actinomycetota</taxon>
        <taxon>Coriobacteriia</taxon>
        <taxon>Coriobacteriales</taxon>
        <taxon>Coriobacteriaceae</taxon>
        <taxon>Collinsella</taxon>
    </lineage>
</organism>
<dbReference type="Pfam" id="PF00270">
    <property type="entry name" value="DEAD"/>
    <property type="match status" value="1"/>
</dbReference>
<feature type="domain" description="Helicase C-terminal" evidence="6">
    <location>
        <begin position="267"/>
        <end position="445"/>
    </location>
</feature>
<evidence type="ECO:0000256" key="4">
    <source>
        <dbReference type="ARBA" id="ARBA00022840"/>
    </source>
</evidence>
<accession>A0A5K1JCY8</accession>
<evidence type="ECO:0000256" key="3">
    <source>
        <dbReference type="ARBA" id="ARBA00022806"/>
    </source>
</evidence>
<dbReference type="Gene3D" id="3.40.50.300">
    <property type="entry name" value="P-loop containing nucleotide triphosphate hydrolases"/>
    <property type="match status" value="2"/>
</dbReference>
<keyword evidence="2 7" id="KW-0378">Hydrolase</keyword>
<feature type="domain" description="Helicase ATP-binding" evidence="5">
    <location>
        <begin position="69"/>
        <end position="209"/>
    </location>
</feature>